<dbReference type="Gene3D" id="3.30.420.10">
    <property type="entry name" value="Ribonuclease H-like superfamily/Ribonuclease H"/>
    <property type="match status" value="1"/>
</dbReference>
<reference evidence="1" key="1">
    <citation type="submission" date="2020-02" db="EMBL/GenBank/DDBJ databases">
        <title>Relaxed selection underlies rapid genomic changes in the transitions from sociality to social parasitism in ants.</title>
        <authorList>
            <person name="Bi X."/>
        </authorList>
    </citation>
    <scope>NUCLEOTIDE SEQUENCE</scope>
    <source>
        <strain evidence="1">BGI-DK2013a</strain>
        <tissue evidence="1">Whole body</tissue>
    </source>
</reference>
<evidence type="ECO:0000313" key="2">
    <source>
        <dbReference type="Proteomes" id="UP000667349"/>
    </source>
</evidence>
<keyword evidence="1" id="KW-0489">Methyltransferase</keyword>
<dbReference type="GO" id="GO:0008168">
    <property type="term" value="F:methyltransferase activity"/>
    <property type="evidence" value="ECO:0007669"/>
    <property type="project" value="UniProtKB-KW"/>
</dbReference>
<dbReference type="AlphaFoldDB" id="A0A836EXU5"/>
<dbReference type="PANTHER" id="PTHR46060:SF1">
    <property type="entry name" value="MARINER MOS1 TRANSPOSASE-LIKE PROTEIN"/>
    <property type="match status" value="1"/>
</dbReference>
<dbReference type="EMBL" id="JAANHZ010000593">
    <property type="protein sequence ID" value="KAG5309430.1"/>
    <property type="molecule type" value="Genomic_DNA"/>
</dbReference>
<organism evidence="1 2">
    <name type="scientific">Acromyrmex insinuator</name>
    <dbReference type="NCBI Taxonomy" id="230686"/>
    <lineage>
        <taxon>Eukaryota</taxon>
        <taxon>Metazoa</taxon>
        <taxon>Ecdysozoa</taxon>
        <taxon>Arthropoda</taxon>
        <taxon>Hexapoda</taxon>
        <taxon>Insecta</taxon>
        <taxon>Pterygota</taxon>
        <taxon>Neoptera</taxon>
        <taxon>Endopterygota</taxon>
        <taxon>Hymenoptera</taxon>
        <taxon>Apocrita</taxon>
        <taxon>Aculeata</taxon>
        <taxon>Formicoidea</taxon>
        <taxon>Formicidae</taxon>
        <taxon>Myrmicinae</taxon>
        <taxon>Acromyrmex</taxon>
    </lineage>
</organism>
<feature type="non-terminal residue" evidence="1">
    <location>
        <position position="1"/>
    </location>
</feature>
<dbReference type="GO" id="GO:0003676">
    <property type="term" value="F:nucleic acid binding"/>
    <property type="evidence" value="ECO:0007669"/>
    <property type="project" value="InterPro"/>
</dbReference>
<dbReference type="Proteomes" id="UP000667349">
    <property type="component" value="Unassembled WGS sequence"/>
</dbReference>
<evidence type="ECO:0000313" key="1">
    <source>
        <dbReference type="EMBL" id="KAG5309430.1"/>
    </source>
</evidence>
<accession>A0A836EXU5</accession>
<proteinExistence type="predicted"/>
<dbReference type="InterPro" id="IPR036397">
    <property type="entry name" value="RNaseH_sf"/>
</dbReference>
<gene>
    <name evidence="1" type="primary">Setmar_135</name>
    <name evidence="1" type="ORF">G6Z75_0003663</name>
</gene>
<protein>
    <submittedName>
        <fullName evidence="1">SETMR methyltransferase</fullName>
    </submittedName>
</protein>
<name>A0A836EXU5_9HYME</name>
<dbReference type="GO" id="GO:0032259">
    <property type="term" value="P:methylation"/>
    <property type="evidence" value="ECO:0007669"/>
    <property type="project" value="UniProtKB-KW"/>
</dbReference>
<sequence>KLVELGYELLPHPPYSPDLAPCDFFLFPNLKKSLAGQKFQSNEEVIAATEAYFADLEKTYFLGLKKLEHRWVKCIELKGDYVEK</sequence>
<keyword evidence="2" id="KW-1185">Reference proteome</keyword>
<dbReference type="PANTHER" id="PTHR46060">
    <property type="entry name" value="MARINER MOS1 TRANSPOSASE-LIKE PROTEIN"/>
    <property type="match status" value="1"/>
</dbReference>
<dbReference type="InterPro" id="IPR052709">
    <property type="entry name" value="Transposase-MT_Hybrid"/>
</dbReference>
<comment type="caution">
    <text evidence="1">The sequence shown here is derived from an EMBL/GenBank/DDBJ whole genome shotgun (WGS) entry which is preliminary data.</text>
</comment>
<keyword evidence="1" id="KW-0808">Transferase</keyword>
<feature type="non-terminal residue" evidence="1">
    <location>
        <position position="84"/>
    </location>
</feature>